<dbReference type="AlphaFoldDB" id="B8I675"/>
<accession>B8I675</accession>
<dbReference type="Pfam" id="PF00975">
    <property type="entry name" value="Thioesterase"/>
    <property type="match status" value="1"/>
</dbReference>
<keyword evidence="4" id="KW-1185">Reference proteome</keyword>
<evidence type="ECO:0000313" key="4">
    <source>
        <dbReference type="Proteomes" id="UP000001349"/>
    </source>
</evidence>
<gene>
    <name evidence="3" type="ordered locus">Ccel_2512</name>
</gene>
<dbReference type="RefSeq" id="WP_015925929.1">
    <property type="nucleotide sequence ID" value="NC_011898.1"/>
</dbReference>
<proteinExistence type="inferred from homology"/>
<dbReference type="SUPFAM" id="SSF53474">
    <property type="entry name" value="alpha/beta-Hydrolases"/>
    <property type="match status" value="1"/>
</dbReference>
<organism evidence="3 4">
    <name type="scientific">Ruminiclostridium cellulolyticum (strain ATCC 35319 / DSM 5812 / JCM 6584 / H10)</name>
    <name type="common">Clostridium cellulolyticum</name>
    <dbReference type="NCBI Taxonomy" id="394503"/>
    <lineage>
        <taxon>Bacteria</taxon>
        <taxon>Bacillati</taxon>
        <taxon>Bacillota</taxon>
        <taxon>Clostridia</taxon>
        <taxon>Eubacteriales</taxon>
        <taxon>Oscillospiraceae</taxon>
        <taxon>Ruminiclostridium</taxon>
    </lineage>
</organism>
<reference evidence="3 4" key="1">
    <citation type="submission" date="2009-01" db="EMBL/GenBank/DDBJ databases">
        <title>Complete sequence of Clostridium cellulolyticum H10.</title>
        <authorList>
            <consortium name="US DOE Joint Genome Institute"/>
            <person name="Lucas S."/>
            <person name="Copeland A."/>
            <person name="Lapidus A."/>
            <person name="Glavina del Rio T."/>
            <person name="Dalin E."/>
            <person name="Tice H."/>
            <person name="Bruce D."/>
            <person name="Goodwin L."/>
            <person name="Pitluck S."/>
            <person name="Chertkov O."/>
            <person name="Saunders E."/>
            <person name="Brettin T."/>
            <person name="Detter J.C."/>
            <person name="Han C."/>
            <person name="Larimer F."/>
            <person name="Land M."/>
            <person name="Hauser L."/>
            <person name="Kyrpides N."/>
            <person name="Ivanova N."/>
            <person name="Zhou J."/>
            <person name="Richardson P."/>
        </authorList>
    </citation>
    <scope>NUCLEOTIDE SEQUENCE [LARGE SCALE GENOMIC DNA]</scope>
    <source>
        <strain evidence="4">ATCC 35319 / DSM 5812 / JCM 6584 / H10</strain>
    </source>
</reference>
<comment type="similarity">
    <text evidence="1">Belongs to the thioesterase family.</text>
</comment>
<evidence type="ECO:0000259" key="2">
    <source>
        <dbReference type="Pfam" id="PF00975"/>
    </source>
</evidence>
<dbReference type="PANTHER" id="PTHR11487:SF0">
    <property type="entry name" value="S-ACYL FATTY ACID SYNTHASE THIOESTERASE, MEDIUM CHAIN"/>
    <property type="match status" value="1"/>
</dbReference>
<evidence type="ECO:0000256" key="1">
    <source>
        <dbReference type="ARBA" id="ARBA00007169"/>
    </source>
</evidence>
<dbReference type="Proteomes" id="UP000001349">
    <property type="component" value="Chromosome"/>
</dbReference>
<name>B8I675_RUMCH</name>
<dbReference type="STRING" id="394503.Ccel_2512"/>
<dbReference type="InterPro" id="IPR012223">
    <property type="entry name" value="TEII"/>
</dbReference>
<feature type="domain" description="Thioesterase" evidence="2">
    <location>
        <begin position="5"/>
        <end position="230"/>
    </location>
</feature>
<sequence length="236" mass="26974">MREIKLFCLPYAGGSADIYARWKNYLSSSIKLCLVEFPGRAKRTRDPFYKSIKEAVEDILSHVECEIQDSEYAVFGHSMGSVITYEMICRLSEKGAKLPKHVFFSGRYPPCVKKQGKNMHLLTDNELIQQAVSLGGIPEKILKYTRLVENAINTLRADYTILEEYGHNPEIYKFDIDISVLFGVNDQLSAAEGMKGWEQYTKKSCTFYTFDGGHFYLHDRAKEIVKIINNTLAVTE</sequence>
<dbReference type="HOGENOM" id="CLU_070456_2_0_9"/>
<dbReference type="InterPro" id="IPR029058">
    <property type="entry name" value="AB_hydrolase_fold"/>
</dbReference>
<dbReference type="PANTHER" id="PTHR11487">
    <property type="entry name" value="THIOESTERASE"/>
    <property type="match status" value="1"/>
</dbReference>
<dbReference type="KEGG" id="cce:Ccel_2512"/>
<dbReference type="OrthoDB" id="2213423at2"/>
<dbReference type="GO" id="GO:0008610">
    <property type="term" value="P:lipid biosynthetic process"/>
    <property type="evidence" value="ECO:0007669"/>
    <property type="project" value="TreeGrafter"/>
</dbReference>
<dbReference type="InterPro" id="IPR001031">
    <property type="entry name" value="Thioesterase"/>
</dbReference>
<dbReference type="eggNOG" id="COG3208">
    <property type="taxonomic scope" value="Bacteria"/>
</dbReference>
<dbReference type="EMBL" id="CP001348">
    <property type="protein sequence ID" value="ACL76840.1"/>
    <property type="molecule type" value="Genomic_DNA"/>
</dbReference>
<protein>
    <submittedName>
        <fullName evidence="3">Thioesterase</fullName>
    </submittedName>
</protein>
<dbReference type="Gene3D" id="3.40.50.1820">
    <property type="entry name" value="alpha/beta hydrolase"/>
    <property type="match status" value="1"/>
</dbReference>
<evidence type="ECO:0000313" key="3">
    <source>
        <dbReference type="EMBL" id="ACL76840.1"/>
    </source>
</evidence>